<reference evidence="11 12" key="1">
    <citation type="journal article" date="2022" name="Cell">
        <title>Repeat-based holocentromeres influence genome architecture and karyotype evolution.</title>
        <authorList>
            <person name="Hofstatter P.G."/>
            <person name="Thangavel G."/>
            <person name="Lux T."/>
            <person name="Neumann P."/>
            <person name="Vondrak T."/>
            <person name="Novak P."/>
            <person name="Zhang M."/>
            <person name="Costa L."/>
            <person name="Castellani M."/>
            <person name="Scott A."/>
            <person name="Toegelov H."/>
            <person name="Fuchs J."/>
            <person name="Mata-Sucre Y."/>
            <person name="Dias Y."/>
            <person name="Vanzela A.L.L."/>
            <person name="Huettel B."/>
            <person name="Almeida C.C.S."/>
            <person name="Simkova H."/>
            <person name="Souza G."/>
            <person name="Pedrosa-Harand A."/>
            <person name="Macas J."/>
            <person name="Mayer K.F.X."/>
            <person name="Houben A."/>
            <person name="Marques A."/>
        </authorList>
    </citation>
    <scope>NUCLEOTIDE SEQUENCE [LARGE SCALE GENOMIC DNA]</scope>
    <source>
        <strain evidence="11">RhyTen1mFocal</strain>
    </source>
</reference>
<dbReference type="PROSITE" id="PS00108">
    <property type="entry name" value="PROTEIN_KINASE_ST"/>
    <property type="match status" value="1"/>
</dbReference>
<organism evidence="11 12">
    <name type="scientific">Rhynchospora tenuis</name>
    <dbReference type="NCBI Taxonomy" id="198213"/>
    <lineage>
        <taxon>Eukaryota</taxon>
        <taxon>Viridiplantae</taxon>
        <taxon>Streptophyta</taxon>
        <taxon>Embryophyta</taxon>
        <taxon>Tracheophyta</taxon>
        <taxon>Spermatophyta</taxon>
        <taxon>Magnoliopsida</taxon>
        <taxon>Liliopsida</taxon>
        <taxon>Poales</taxon>
        <taxon>Cyperaceae</taxon>
        <taxon>Cyperoideae</taxon>
        <taxon>Rhynchosporeae</taxon>
        <taxon>Rhynchospora</taxon>
    </lineage>
</organism>
<comment type="similarity">
    <text evidence="9">Belongs to the protein kinase superfamily.</text>
</comment>
<dbReference type="PROSITE" id="PS50011">
    <property type="entry name" value="PROTEIN_KINASE_DOM"/>
    <property type="match status" value="1"/>
</dbReference>
<keyword evidence="9" id="KW-0723">Serine/threonine-protein kinase</keyword>
<evidence type="ECO:0000256" key="4">
    <source>
        <dbReference type="ARBA" id="ARBA00022741"/>
    </source>
</evidence>
<comment type="catalytic activity">
    <reaction evidence="1">
        <text>S-ubiquitinyl-[E2 ubiquitin-conjugating enzyme]-L-cysteine + [acceptor protein]-L-lysine = [E2 ubiquitin-conjugating enzyme]-L-cysteine + N(6)-ubiquitinyl-[acceptor protein]-L-lysine.</text>
        <dbReference type="EC" id="2.3.2.27"/>
    </reaction>
</comment>
<dbReference type="InterPro" id="IPR017441">
    <property type="entry name" value="Protein_kinase_ATP_BS"/>
</dbReference>
<evidence type="ECO:0000256" key="1">
    <source>
        <dbReference type="ARBA" id="ARBA00000900"/>
    </source>
</evidence>
<evidence type="ECO:0000256" key="5">
    <source>
        <dbReference type="ARBA" id="ARBA00022777"/>
    </source>
</evidence>
<dbReference type="Proteomes" id="UP001210211">
    <property type="component" value="Unassembled WGS sequence"/>
</dbReference>
<accession>A0AAD6EZB0</accession>
<keyword evidence="5" id="KW-0418">Kinase</keyword>
<keyword evidence="6" id="KW-0833">Ubl conjugation pathway</keyword>
<dbReference type="Pfam" id="PF00069">
    <property type="entry name" value="Pkinase"/>
    <property type="match status" value="1"/>
</dbReference>
<dbReference type="AlphaFoldDB" id="A0AAD6EZB0"/>
<evidence type="ECO:0000259" key="10">
    <source>
        <dbReference type="PROSITE" id="PS50011"/>
    </source>
</evidence>
<feature type="binding site" evidence="8">
    <location>
        <position position="48"/>
    </location>
    <ligand>
        <name>ATP</name>
        <dbReference type="ChEBI" id="CHEBI:30616"/>
    </ligand>
</feature>
<name>A0AAD6EZB0_9POAL</name>
<dbReference type="SUPFAM" id="SSF56112">
    <property type="entry name" value="Protein kinase-like (PK-like)"/>
    <property type="match status" value="1"/>
</dbReference>
<keyword evidence="12" id="KW-1185">Reference proteome</keyword>
<dbReference type="InterPro" id="IPR000719">
    <property type="entry name" value="Prot_kinase_dom"/>
</dbReference>
<dbReference type="PROSITE" id="PS00107">
    <property type="entry name" value="PROTEIN_KINASE_ATP"/>
    <property type="match status" value="1"/>
</dbReference>
<dbReference type="GO" id="GO:0061630">
    <property type="term" value="F:ubiquitin protein ligase activity"/>
    <property type="evidence" value="ECO:0007669"/>
    <property type="project" value="UniProtKB-EC"/>
</dbReference>
<dbReference type="SMART" id="SM00220">
    <property type="entry name" value="S_TKc"/>
    <property type="match status" value="1"/>
</dbReference>
<evidence type="ECO:0000256" key="8">
    <source>
        <dbReference type="PROSITE-ProRule" id="PRU10141"/>
    </source>
</evidence>
<dbReference type="InterPro" id="IPR008271">
    <property type="entry name" value="Ser/Thr_kinase_AS"/>
</dbReference>
<dbReference type="PANTHER" id="PTHR45647">
    <property type="entry name" value="OS02G0152300 PROTEIN"/>
    <property type="match status" value="1"/>
</dbReference>
<protein>
    <recommendedName>
        <fullName evidence="2">RING-type E3 ubiquitin transferase</fullName>
        <ecNumber evidence="2">2.3.2.27</ecNumber>
    </recommendedName>
</protein>
<dbReference type="InterPro" id="IPR011009">
    <property type="entry name" value="Kinase-like_dom_sf"/>
</dbReference>
<keyword evidence="3" id="KW-0808">Transferase</keyword>
<gene>
    <name evidence="11" type="ORF">LUZ61_010486</name>
</gene>
<dbReference type="GO" id="GO:0005524">
    <property type="term" value="F:ATP binding"/>
    <property type="evidence" value="ECO:0007669"/>
    <property type="project" value="UniProtKB-UniRule"/>
</dbReference>
<dbReference type="EMBL" id="JAMRDG010000001">
    <property type="protein sequence ID" value="KAJ3706781.1"/>
    <property type="molecule type" value="Genomic_DNA"/>
</dbReference>
<dbReference type="GO" id="GO:0004674">
    <property type="term" value="F:protein serine/threonine kinase activity"/>
    <property type="evidence" value="ECO:0007669"/>
    <property type="project" value="UniProtKB-KW"/>
</dbReference>
<evidence type="ECO:0000256" key="2">
    <source>
        <dbReference type="ARBA" id="ARBA00012483"/>
    </source>
</evidence>
<keyword evidence="4 8" id="KW-0547">Nucleotide-binding</keyword>
<dbReference type="InterPro" id="IPR051348">
    <property type="entry name" value="U-box_ubiquitin_ligases"/>
</dbReference>
<dbReference type="Gene3D" id="1.10.510.10">
    <property type="entry name" value="Transferase(Phosphotransferase) domain 1"/>
    <property type="match status" value="1"/>
</dbReference>
<evidence type="ECO:0000256" key="7">
    <source>
        <dbReference type="ARBA" id="ARBA00022840"/>
    </source>
</evidence>
<sequence>MVKFTWFDPSDLPTNFMEQKCYLGGGGFGDVYLAEINHTRVAIKVPRKDWQGGREFNQEVDILGRIRHPNLVILIGACPKRYALVYEYLPNGSLSDRLFPTEDKIVLSWKERVKIATDICSVLVFLHNMEPNPIAHGDLKPGNILFDSNNICKLSDFGISRFLKYTNDTETANHETQVTKGTPYYRDPDFEATHKLTPQSDVFAFGIILLQLVTGEIPYKLREKVIEIIGSIEIFKAKNQSQQREILEEFPDANLVDSPINEAVKMICLGIQCSDPKRKNRPDLKKVVWNEIMNGLGSNCN</sequence>
<evidence type="ECO:0000256" key="9">
    <source>
        <dbReference type="RuleBase" id="RU000304"/>
    </source>
</evidence>
<keyword evidence="7 8" id="KW-0067">ATP-binding</keyword>
<evidence type="ECO:0000313" key="12">
    <source>
        <dbReference type="Proteomes" id="UP001210211"/>
    </source>
</evidence>
<evidence type="ECO:0000256" key="3">
    <source>
        <dbReference type="ARBA" id="ARBA00022679"/>
    </source>
</evidence>
<feature type="domain" description="Protein kinase" evidence="10">
    <location>
        <begin position="17"/>
        <end position="293"/>
    </location>
</feature>
<evidence type="ECO:0000313" key="11">
    <source>
        <dbReference type="EMBL" id="KAJ3706781.1"/>
    </source>
</evidence>
<proteinExistence type="inferred from homology"/>
<evidence type="ECO:0000256" key="6">
    <source>
        <dbReference type="ARBA" id="ARBA00022786"/>
    </source>
</evidence>
<dbReference type="PANTHER" id="PTHR45647:SF154">
    <property type="entry name" value="OS11G0618300 PROTEIN"/>
    <property type="match status" value="1"/>
</dbReference>
<dbReference type="EC" id="2.3.2.27" evidence="2"/>
<comment type="caution">
    <text evidence="11">The sequence shown here is derived from an EMBL/GenBank/DDBJ whole genome shotgun (WGS) entry which is preliminary data.</text>
</comment>